<keyword evidence="2 3" id="KW-0175">Coiled coil</keyword>
<evidence type="ECO:0000313" key="4">
    <source>
        <dbReference type="EMBL" id="SGZ48277.1"/>
    </source>
</evidence>
<evidence type="ECO:0000256" key="2">
    <source>
        <dbReference type="ARBA" id="ARBA00023054"/>
    </source>
</evidence>
<evidence type="ECO:0000256" key="3">
    <source>
        <dbReference type="SAM" id="Coils"/>
    </source>
</evidence>
<comment type="similarity">
    <text evidence="1">Belongs to the ADIP family.</text>
</comment>
<reference evidence="4 5" key="1">
    <citation type="submission" date="2016-10" db="EMBL/GenBank/DDBJ databases">
        <authorList>
            <person name="de Groot N.N."/>
        </authorList>
    </citation>
    <scope>NUCLEOTIDE SEQUENCE [LARGE SCALE GENOMIC DNA]</scope>
    <source>
        <strain evidence="4 5">PYCC 4715</strain>
    </source>
</reference>
<proteinExistence type="inferred from homology"/>
<protein>
    <submittedName>
        <fullName evidence="4">CIC11C00000002040</fullName>
    </submittedName>
</protein>
<accession>A0A1L0FUY4</accession>
<name>A0A1L0FUY4_9ASCO</name>
<gene>
    <name evidence="4" type="ORF">SAMEA4029009_CIC11G00000002040</name>
</gene>
<feature type="coiled-coil region" evidence="3">
    <location>
        <begin position="355"/>
        <end position="382"/>
    </location>
</feature>
<evidence type="ECO:0000313" key="5">
    <source>
        <dbReference type="Proteomes" id="UP000182259"/>
    </source>
</evidence>
<feature type="coiled-coil region" evidence="3">
    <location>
        <begin position="92"/>
        <end position="126"/>
    </location>
</feature>
<sequence>MQNNLSIEAIKNAAELVNSSLVSKGFITDELMFPVINWPQLIQDQPNKDDLAKIEITPTIYNNDKNVINIIYSLTQSIDRHQAQHKSFNRTITQKNATIDELRAKVHQLEQQVHNYEDRLDKTVHIDQISLTERVNELSRKTKVQALEVSRLKSHNAEIQTKYAVDMRKKSLEISKLKDKLLDSRSLSNTLSFGRPFLLRSSLGDRLESPEINTNVIYNNKPIIDNTKPLEEVSLTLVREQEYDGIATQLSQLIENLIKENSKFANFVSELNGYFNKFNSQMSVLNYRKLGTSSLVNPSDEIDLNRIMKDTSTDVEPFEFISRPLLSNIYKNYHYVSGLVDMAVSNLDADSVLDTLDWKKTIETLKEENQSLQKKWQEAIKALEDWKKYRHIK</sequence>
<evidence type="ECO:0000256" key="1">
    <source>
        <dbReference type="ARBA" id="ARBA00009291"/>
    </source>
</evidence>
<dbReference type="EMBL" id="LT635764">
    <property type="protein sequence ID" value="SGZ48277.1"/>
    <property type="molecule type" value="Genomic_DNA"/>
</dbReference>
<dbReference type="InterPro" id="IPR021622">
    <property type="entry name" value="Afadin/alpha-actinin-bd"/>
</dbReference>
<organism evidence="4 5">
    <name type="scientific">Sungouiella intermedia</name>
    <dbReference type="NCBI Taxonomy" id="45354"/>
    <lineage>
        <taxon>Eukaryota</taxon>
        <taxon>Fungi</taxon>
        <taxon>Dikarya</taxon>
        <taxon>Ascomycota</taxon>
        <taxon>Saccharomycotina</taxon>
        <taxon>Pichiomycetes</taxon>
        <taxon>Metschnikowiaceae</taxon>
        <taxon>Sungouiella</taxon>
    </lineage>
</organism>
<dbReference type="Proteomes" id="UP000182259">
    <property type="component" value="Chromosome I"/>
</dbReference>
<dbReference type="Pfam" id="PF11559">
    <property type="entry name" value="ADIP"/>
    <property type="match status" value="1"/>
</dbReference>
<dbReference type="AlphaFoldDB" id="A0A1L0FUY4"/>